<feature type="compositionally biased region" description="Acidic residues" evidence="1">
    <location>
        <begin position="12"/>
        <end position="27"/>
    </location>
</feature>
<evidence type="ECO:0000256" key="1">
    <source>
        <dbReference type="SAM" id="MobiDB-lite"/>
    </source>
</evidence>
<comment type="caution">
    <text evidence="2">The sequence shown here is derived from an EMBL/GenBank/DDBJ whole genome shotgun (WGS) entry which is preliminary data.</text>
</comment>
<evidence type="ECO:0000313" key="2">
    <source>
        <dbReference type="EMBL" id="KKL80831.1"/>
    </source>
</evidence>
<proteinExistence type="predicted"/>
<reference evidence="2" key="1">
    <citation type="journal article" date="2015" name="Nature">
        <title>Complex archaea that bridge the gap between prokaryotes and eukaryotes.</title>
        <authorList>
            <person name="Spang A."/>
            <person name="Saw J.H."/>
            <person name="Jorgensen S.L."/>
            <person name="Zaremba-Niedzwiedzka K."/>
            <person name="Martijn J."/>
            <person name="Lind A.E."/>
            <person name="van Eijk R."/>
            <person name="Schleper C."/>
            <person name="Guy L."/>
            <person name="Ettema T.J."/>
        </authorList>
    </citation>
    <scope>NUCLEOTIDE SEQUENCE</scope>
</reference>
<feature type="region of interest" description="Disordered" evidence="1">
    <location>
        <begin position="1"/>
        <end position="41"/>
    </location>
</feature>
<accession>A0A0F9FR22</accession>
<organism evidence="2">
    <name type="scientific">marine sediment metagenome</name>
    <dbReference type="NCBI Taxonomy" id="412755"/>
    <lineage>
        <taxon>unclassified sequences</taxon>
        <taxon>metagenomes</taxon>
        <taxon>ecological metagenomes</taxon>
    </lineage>
</organism>
<name>A0A0F9FR22_9ZZZZ</name>
<sequence length="115" mass="13064">MFRKKKKKEEIVQPEEVPEVEEPEEELPTPPEPPKEVKKSKKVGETTLEVKGEFSLDIEEMALFAQLAVSSEEYKIYQQGLVGQRLDKIVTEYNKAVGGKSEVPSKDTDEETLPE</sequence>
<gene>
    <name evidence="2" type="ORF">LCGC14_2000840</name>
</gene>
<protein>
    <submittedName>
        <fullName evidence="2">Uncharacterized protein</fullName>
    </submittedName>
</protein>
<dbReference type="AlphaFoldDB" id="A0A0F9FR22"/>
<dbReference type="EMBL" id="LAZR01022738">
    <property type="protein sequence ID" value="KKL80831.1"/>
    <property type="molecule type" value="Genomic_DNA"/>
</dbReference>